<name>A0A0A9B8W3_ARUDO</name>
<protein>
    <submittedName>
        <fullName evidence="1">Uncharacterized protein</fullName>
    </submittedName>
</protein>
<dbReference type="EMBL" id="GBRH01238114">
    <property type="protein sequence ID" value="JAD59781.1"/>
    <property type="molecule type" value="Transcribed_RNA"/>
</dbReference>
<evidence type="ECO:0000313" key="1">
    <source>
        <dbReference type="EMBL" id="JAD59781.1"/>
    </source>
</evidence>
<dbReference type="AlphaFoldDB" id="A0A0A9B8W3"/>
<sequence length="18" mass="2092">MVVMLYECVFYLVNGVLV</sequence>
<reference evidence="1" key="2">
    <citation type="journal article" date="2015" name="Data Brief">
        <title>Shoot transcriptome of the giant reed, Arundo donax.</title>
        <authorList>
            <person name="Barrero R.A."/>
            <person name="Guerrero F.D."/>
            <person name="Moolhuijzen P."/>
            <person name="Goolsby J.A."/>
            <person name="Tidwell J."/>
            <person name="Bellgard S.E."/>
            <person name="Bellgard M.I."/>
        </authorList>
    </citation>
    <scope>NUCLEOTIDE SEQUENCE</scope>
    <source>
        <tissue evidence="1">Shoot tissue taken approximately 20 cm above the soil surface</tissue>
    </source>
</reference>
<accession>A0A0A9B8W3</accession>
<organism evidence="1">
    <name type="scientific">Arundo donax</name>
    <name type="common">Giant reed</name>
    <name type="synonym">Donax arundinaceus</name>
    <dbReference type="NCBI Taxonomy" id="35708"/>
    <lineage>
        <taxon>Eukaryota</taxon>
        <taxon>Viridiplantae</taxon>
        <taxon>Streptophyta</taxon>
        <taxon>Embryophyta</taxon>
        <taxon>Tracheophyta</taxon>
        <taxon>Spermatophyta</taxon>
        <taxon>Magnoliopsida</taxon>
        <taxon>Liliopsida</taxon>
        <taxon>Poales</taxon>
        <taxon>Poaceae</taxon>
        <taxon>PACMAD clade</taxon>
        <taxon>Arundinoideae</taxon>
        <taxon>Arundineae</taxon>
        <taxon>Arundo</taxon>
    </lineage>
</organism>
<proteinExistence type="predicted"/>
<reference evidence="1" key="1">
    <citation type="submission" date="2014-09" db="EMBL/GenBank/DDBJ databases">
        <authorList>
            <person name="Magalhaes I.L.F."/>
            <person name="Oliveira U."/>
            <person name="Santos F.R."/>
            <person name="Vidigal T.H.D.A."/>
            <person name="Brescovit A.D."/>
            <person name="Santos A.J."/>
        </authorList>
    </citation>
    <scope>NUCLEOTIDE SEQUENCE</scope>
    <source>
        <tissue evidence="1">Shoot tissue taken approximately 20 cm above the soil surface</tissue>
    </source>
</reference>